<feature type="region of interest" description="Disordered" evidence="1">
    <location>
        <begin position="163"/>
        <end position="184"/>
    </location>
</feature>
<accession>A0AAD7E8B9</accession>
<keyword evidence="3" id="KW-1185">Reference proteome</keyword>
<name>A0AAD7E8B9_9AGAR</name>
<evidence type="ECO:0000313" key="3">
    <source>
        <dbReference type="Proteomes" id="UP001218218"/>
    </source>
</evidence>
<proteinExistence type="predicted"/>
<reference evidence="2" key="1">
    <citation type="submission" date="2023-03" db="EMBL/GenBank/DDBJ databases">
        <title>Massive genome expansion in bonnet fungi (Mycena s.s.) driven by repeated elements and novel gene families across ecological guilds.</title>
        <authorList>
            <consortium name="Lawrence Berkeley National Laboratory"/>
            <person name="Harder C.B."/>
            <person name="Miyauchi S."/>
            <person name="Viragh M."/>
            <person name="Kuo A."/>
            <person name="Thoen E."/>
            <person name="Andreopoulos B."/>
            <person name="Lu D."/>
            <person name="Skrede I."/>
            <person name="Drula E."/>
            <person name="Henrissat B."/>
            <person name="Morin E."/>
            <person name="Kohler A."/>
            <person name="Barry K."/>
            <person name="LaButti K."/>
            <person name="Morin E."/>
            <person name="Salamov A."/>
            <person name="Lipzen A."/>
            <person name="Mereny Z."/>
            <person name="Hegedus B."/>
            <person name="Baldrian P."/>
            <person name="Stursova M."/>
            <person name="Weitz H."/>
            <person name="Taylor A."/>
            <person name="Grigoriev I.V."/>
            <person name="Nagy L.G."/>
            <person name="Martin F."/>
            <person name="Kauserud H."/>
        </authorList>
    </citation>
    <scope>NUCLEOTIDE SEQUENCE</scope>
    <source>
        <strain evidence="2">CBHHK002</strain>
    </source>
</reference>
<dbReference type="AlphaFoldDB" id="A0AAD7E8B9"/>
<sequence>MYEDDETILSVTSPCFGEELTMLPCVVIGGDGVSSHRVSTQIDKLVRGKREILRRRFSAKRGNGLAKLTNGLASRSAGLGFDLQPNPSPSPNKPIGAGTSPFGKPKNQLDFPPGRSRAGSNPHPDFENSEYHFFTTNYVRDLRPSQMQNMLTHDQSSIQEGNLLVHPTPRPTVFDAPPSTISHI</sequence>
<evidence type="ECO:0000313" key="2">
    <source>
        <dbReference type="EMBL" id="KAJ7302009.1"/>
    </source>
</evidence>
<gene>
    <name evidence="2" type="ORF">DFH08DRAFT_827007</name>
</gene>
<organism evidence="2 3">
    <name type="scientific">Mycena albidolilacea</name>
    <dbReference type="NCBI Taxonomy" id="1033008"/>
    <lineage>
        <taxon>Eukaryota</taxon>
        <taxon>Fungi</taxon>
        <taxon>Dikarya</taxon>
        <taxon>Basidiomycota</taxon>
        <taxon>Agaricomycotina</taxon>
        <taxon>Agaricomycetes</taxon>
        <taxon>Agaricomycetidae</taxon>
        <taxon>Agaricales</taxon>
        <taxon>Marasmiineae</taxon>
        <taxon>Mycenaceae</taxon>
        <taxon>Mycena</taxon>
    </lineage>
</organism>
<protein>
    <submittedName>
        <fullName evidence="2">Uncharacterized protein</fullName>
    </submittedName>
</protein>
<dbReference type="Proteomes" id="UP001218218">
    <property type="component" value="Unassembled WGS sequence"/>
</dbReference>
<feature type="region of interest" description="Disordered" evidence="1">
    <location>
        <begin position="76"/>
        <end position="129"/>
    </location>
</feature>
<dbReference type="EMBL" id="JARIHO010000122">
    <property type="protein sequence ID" value="KAJ7302009.1"/>
    <property type="molecule type" value="Genomic_DNA"/>
</dbReference>
<comment type="caution">
    <text evidence="2">The sequence shown here is derived from an EMBL/GenBank/DDBJ whole genome shotgun (WGS) entry which is preliminary data.</text>
</comment>
<evidence type="ECO:0000256" key="1">
    <source>
        <dbReference type="SAM" id="MobiDB-lite"/>
    </source>
</evidence>